<dbReference type="eggNOG" id="ENOG502QUR7">
    <property type="taxonomic scope" value="Eukaryota"/>
</dbReference>
<evidence type="ECO:0000313" key="3">
    <source>
        <dbReference type="Proteomes" id="UP000013827"/>
    </source>
</evidence>
<name>A0A0D3K9Q2_EMIH1</name>
<evidence type="ECO:0000256" key="1">
    <source>
        <dbReference type="SAM" id="Phobius"/>
    </source>
</evidence>
<dbReference type="KEGG" id="ehx:EMIHUDRAFT_230829"/>
<feature type="transmembrane region" description="Helical" evidence="1">
    <location>
        <begin position="94"/>
        <end position="119"/>
    </location>
</feature>
<dbReference type="GeneID" id="17277759"/>
<protein>
    <recommendedName>
        <fullName evidence="4">Nickel/cobalt efflux system</fullName>
    </recommendedName>
</protein>
<accession>A0A0D3K9Q2</accession>
<dbReference type="EnsemblProtists" id="EOD32487">
    <property type="protein sequence ID" value="EOD32487"/>
    <property type="gene ID" value="EMIHUDRAFT_230829"/>
</dbReference>
<reference evidence="3" key="1">
    <citation type="journal article" date="2013" name="Nature">
        <title>Pan genome of the phytoplankton Emiliania underpins its global distribution.</title>
        <authorList>
            <person name="Read B.A."/>
            <person name="Kegel J."/>
            <person name="Klute M.J."/>
            <person name="Kuo A."/>
            <person name="Lefebvre S.C."/>
            <person name="Maumus F."/>
            <person name="Mayer C."/>
            <person name="Miller J."/>
            <person name="Monier A."/>
            <person name="Salamov A."/>
            <person name="Young J."/>
            <person name="Aguilar M."/>
            <person name="Claverie J.M."/>
            <person name="Frickenhaus S."/>
            <person name="Gonzalez K."/>
            <person name="Herman E.K."/>
            <person name="Lin Y.C."/>
            <person name="Napier J."/>
            <person name="Ogata H."/>
            <person name="Sarno A.F."/>
            <person name="Shmutz J."/>
            <person name="Schroeder D."/>
            <person name="de Vargas C."/>
            <person name="Verret F."/>
            <person name="von Dassow P."/>
            <person name="Valentin K."/>
            <person name="Van de Peer Y."/>
            <person name="Wheeler G."/>
            <person name="Dacks J.B."/>
            <person name="Delwiche C.F."/>
            <person name="Dyhrman S.T."/>
            <person name="Glockner G."/>
            <person name="John U."/>
            <person name="Richards T."/>
            <person name="Worden A.Z."/>
            <person name="Zhang X."/>
            <person name="Grigoriev I.V."/>
            <person name="Allen A.E."/>
            <person name="Bidle K."/>
            <person name="Borodovsky M."/>
            <person name="Bowler C."/>
            <person name="Brownlee C."/>
            <person name="Cock J.M."/>
            <person name="Elias M."/>
            <person name="Gladyshev V.N."/>
            <person name="Groth M."/>
            <person name="Guda C."/>
            <person name="Hadaegh A."/>
            <person name="Iglesias-Rodriguez M.D."/>
            <person name="Jenkins J."/>
            <person name="Jones B.M."/>
            <person name="Lawson T."/>
            <person name="Leese F."/>
            <person name="Lindquist E."/>
            <person name="Lobanov A."/>
            <person name="Lomsadze A."/>
            <person name="Malik S.B."/>
            <person name="Marsh M.E."/>
            <person name="Mackinder L."/>
            <person name="Mock T."/>
            <person name="Mueller-Roeber B."/>
            <person name="Pagarete A."/>
            <person name="Parker M."/>
            <person name="Probert I."/>
            <person name="Quesneville H."/>
            <person name="Raines C."/>
            <person name="Rensing S.A."/>
            <person name="Riano-Pachon D.M."/>
            <person name="Richier S."/>
            <person name="Rokitta S."/>
            <person name="Shiraiwa Y."/>
            <person name="Soanes D.M."/>
            <person name="van der Giezen M."/>
            <person name="Wahlund T.M."/>
            <person name="Williams B."/>
            <person name="Wilson W."/>
            <person name="Wolfe G."/>
            <person name="Wurch L.L."/>
        </authorList>
    </citation>
    <scope>NUCLEOTIDE SEQUENCE</scope>
</reference>
<dbReference type="RefSeq" id="XP_005784916.1">
    <property type="nucleotide sequence ID" value="XM_005784859.1"/>
</dbReference>
<evidence type="ECO:0008006" key="4">
    <source>
        <dbReference type="Google" id="ProtNLM"/>
    </source>
</evidence>
<dbReference type="Proteomes" id="UP000013827">
    <property type="component" value="Unassembled WGS sequence"/>
</dbReference>
<evidence type="ECO:0000313" key="2">
    <source>
        <dbReference type="EnsemblProtists" id="EOD32487"/>
    </source>
</evidence>
<keyword evidence="1" id="KW-1133">Transmembrane helix</keyword>
<organism evidence="2 3">
    <name type="scientific">Emiliania huxleyi (strain CCMP1516)</name>
    <dbReference type="NCBI Taxonomy" id="280463"/>
    <lineage>
        <taxon>Eukaryota</taxon>
        <taxon>Haptista</taxon>
        <taxon>Haptophyta</taxon>
        <taxon>Prymnesiophyceae</taxon>
        <taxon>Isochrysidales</taxon>
        <taxon>Noelaerhabdaceae</taxon>
        <taxon>Emiliania</taxon>
    </lineage>
</organism>
<reference evidence="2" key="2">
    <citation type="submission" date="2024-10" db="UniProtKB">
        <authorList>
            <consortium name="EnsemblProtists"/>
        </authorList>
    </citation>
    <scope>IDENTIFICATION</scope>
</reference>
<dbReference type="InterPro" id="IPR052776">
    <property type="entry name" value="Chloro_ReproSupport/MetalTrans"/>
</dbReference>
<feature type="transmembrane region" description="Helical" evidence="1">
    <location>
        <begin position="49"/>
        <end position="73"/>
    </location>
</feature>
<dbReference type="STRING" id="2903.R1DC73"/>
<dbReference type="PANTHER" id="PTHR33876:SF4">
    <property type="entry name" value="CHLOROPLAST PROTEIN FOR GROWTH AND FERTILITY 2"/>
    <property type="match status" value="1"/>
</dbReference>
<sequence length="326" mass="32810">MLLLLLAAPALSATRPLSRPRLAAPAAAPSPLLASARRHRHAPPRASLVLPAVSGPLLAAGIGGTFAGSLHAVTGPDHLAALLPLSIGRRWWTALYTGLYWGLGHGIGAGLVGLLAFLVRGALNLDAICVYMEAAVGISILIIGVNGAREWSSDVQAARALAEDERAAGDAAGSAIDGSVAAAVAPLGAPGEDDPAAALLPSGGGPSERQSVASTLLTGILHGCSGSGHLLGVMPALAMPSVVCALTYLSSFGVGTMLAMSSFTAVVGELSVQMGERMHQPDVPAKLSLATSLFACAMGVGWTVKALLELGVGRWLLASARRLIAA</sequence>
<keyword evidence="3" id="KW-1185">Reference proteome</keyword>
<dbReference type="HOGENOM" id="CLU_053247_2_0_1"/>
<dbReference type="AlphaFoldDB" id="A0A0D3K9Q2"/>
<keyword evidence="1" id="KW-0812">Transmembrane</keyword>
<keyword evidence="1" id="KW-0472">Membrane</keyword>
<feature type="transmembrane region" description="Helical" evidence="1">
    <location>
        <begin position="125"/>
        <end position="145"/>
    </location>
</feature>
<dbReference type="PaxDb" id="2903-EOD32487"/>
<dbReference type="PANTHER" id="PTHR33876">
    <property type="entry name" value="UNNAMED PRODUCT"/>
    <property type="match status" value="1"/>
</dbReference>
<proteinExistence type="predicted"/>